<dbReference type="EMBL" id="MU251590">
    <property type="protein sequence ID" value="KAG9231618.1"/>
    <property type="molecule type" value="Genomic_DNA"/>
</dbReference>
<comment type="similarity">
    <text evidence="2">Belongs to the NAD(P)-dependent epimerase/dehydratase family. Dihydroflavonol-4-reductase subfamily.</text>
</comment>
<dbReference type="SUPFAM" id="SSF51735">
    <property type="entry name" value="NAD(P)-binding Rossmann-fold domains"/>
    <property type="match status" value="1"/>
</dbReference>
<name>A0A9P7YEN2_9HELO</name>
<dbReference type="InterPro" id="IPR036291">
    <property type="entry name" value="NAD(P)-bd_dom_sf"/>
</dbReference>
<evidence type="ECO:0000313" key="5">
    <source>
        <dbReference type="Proteomes" id="UP000824998"/>
    </source>
</evidence>
<dbReference type="GO" id="GO:0016616">
    <property type="term" value="F:oxidoreductase activity, acting on the CH-OH group of donors, NAD or NADP as acceptor"/>
    <property type="evidence" value="ECO:0007669"/>
    <property type="project" value="TreeGrafter"/>
</dbReference>
<feature type="domain" description="NAD-dependent epimerase/dehydratase" evidence="3">
    <location>
        <begin position="11"/>
        <end position="274"/>
    </location>
</feature>
<dbReference type="Pfam" id="PF01370">
    <property type="entry name" value="Epimerase"/>
    <property type="match status" value="1"/>
</dbReference>
<keyword evidence="5" id="KW-1185">Reference proteome</keyword>
<reference evidence="4" key="1">
    <citation type="journal article" date="2021" name="IMA Fungus">
        <title>Genomic characterization of three marine fungi, including Emericellopsis atlantica sp. nov. with signatures of a generalist lifestyle and marine biomass degradation.</title>
        <authorList>
            <person name="Hagestad O.C."/>
            <person name="Hou L."/>
            <person name="Andersen J.H."/>
            <person name="Hansen E.H."/>
            <person name="Altermark B."/>
            <person name="Li C."/>
            <person name="Kuhnert E."/>
            <person name="Cox R.J."/>
            <person name="Crous P.W."/>
            <person name="Spatafora J.W."/>
            <person name="Lail K."/>
            <person name="Amirebrahimi M."/>
            <person name="Lipzen A."/>
            <person name="Pangilinan J."/>
            <person name="Andreopoulos W."/>
            <person name="Hayes R.D."/>
            <person name="Ng V."/>
            <person name="Grigoriev I.V."/>
            <person name="Jackson S.A."/>
            <person name="Sutton T.D.S."/>
            <person name="Dobson A.D.W."/>
            <person name="Rama T."/>
        </authorList>
    </citation>
    <scope>NUCLEOTIDE SEQUENCE</scope>
    <source>
        <strain evidence="4">TRa018bII</strain>
    </source>
</reference>
<proteinExistence type="inferred from homology"/>
<dbReference type="Proteomes" id="UP000824998">
    <property type="component" value="Unassembled WGS sequence"/>
</dbReference>
<dbReference type="InterPro" id="IPR001509">
    <property type="entry name" value="Epimerase_deHydtase"/>
</dbReference>
<dbReference type="InterPro" id="IPR050425">
    <property type="entry name" value="NAD(P)_dehydrat-like"/>
</dbReference>
<organism evidence="4 5">
    <name type="scientific">Amylocarpus encephaloides</name>
    <dbReference type="NCBI Taxonomy" id="45428"/>
    <lineage>
        <taxon>Eukaryota</taxon>
        <taxon>Fungi</taxon>
        <taxon>Dikarya</taxon>
        <taxon>Ascomycota</taxon>
        <taxon>Pezizomycotina</taxon>
        <taxon>Leotiomycetes</taxon>
        <taxon>Helotiales</taxon>
        <taxon>Helotiales incertae sedis</taxon>
        <taxon>Amylocarpus</taxon>
    </lineage>
</organism>
<dbReference type="PANTHER" id="PTHR10366:SF564">
    <property type="entry name" value="STEROL-4-ALPHA-CARBOXYLATE 3-DEHYDROGENASE, DECARBOXYLATING"/>
    <property type="match status" value="1"/>
</dbReference>
<evidence type="ECO:0000259" key="3">
    <source>
        <dbReference type="Pfam" id="PF01370"/>
    </source>
</evidence>
<dbReference type="OrthoDB" id="2735536at2759"/>
<evidence type="ECO:0000313" key="4">
    <source>
        <dbReference type="EMBL" id="KAG9231618.1"/>
    </source>
</evidence>
<dbReference type="Gene3D" id="3.40.50.720">
    <property type="entry name" value="NAD(P)-binding Rossmann-like Domain"/>
    <property type="match status" value="1"/>
</dbReference>
<evidence type="ECO:0000256" key="2">
    <source>
        <dbReference type="ARBA" id="ARBA00023445"/>
    </source>
</evidence>
<protein>
    <recommendedName>
        <fullName evidence="3">NAD-dependent epimerase/dehydratase domain-containing protein</fullName>
    </recommendedName>
</protein>
<comment type="caution">
    <text evidence="4">The sequence shown here is derived from an EMBL/GenBank/DDBJ whole genome shotgun (WGS) entry which is preliminary data.</text>
</comment>
<accession>A0A9P7YEN2</accession>
<evidence type="ECO:0000256" key="1">
    <source>
        <dbReference type="ARBA" id="ARBA00023002"/>
    </source>
</evidence>
<dbReference type="PANTHER" id="PTHR10366">
    <property type="entry name" value="NAD DEPENDENT EPIMERASE/DEHYDRATASE"/>
    <property type="match status" value="1"/>
</dbReference>
<keyword evidence="1" id="KW-0560">Oxidoreductase</keyword>
<gene>
    <name evidence="4" type="ORF">BJ875DRAFT_468946</name>
</gene>
<sequence>MTIAASNGKTVLITGINGYIASVLGQLVLTKGYSLRGTTRRPASVDALLNGAYAPYADRVDIFEVPDMTVPGAFDEAVKGVDGIFHTASPINFNLTTYEETVDIAVAGNTSLLDSALKAGPQLKSVVTTSSTVSVMDPKEEGSEYVFTEKDFASLALEESTKDRDAGRSTPSNRLYAASKTAADRTMWKFRDEKKPSFAISSINPVVVVGPPAALAANPRDLNETLYPLYTVFSGSSPSLPADIGSASSVDVRDVAFAHLWALEHPSIADGERYIACSGKGTLQAAADTLRYAYKGTSPADRVIKGTPGKGYVGYDEKTGKVSNIKYPPGQVRVDGSKAERVMGFRYIPYEKSVADTAKIMERYFENV</sequence>
<dbReference type="AlphaFoldDB" id="A0A9P7YEN2"/>